<keyword evidence="1" id="KW-0732">Signal</keyword>
<dbReference type="Pfam" id="PF14240">
    <property type="entry name" value="YHYH"/>
    <property type="match status" value="1"/>
</dbReference>
<feature type="chain" id="PRO_5035859977" description="YHYH domain-containing protein" evidence="1">
    <location>
        <begin position="23"/>
        <end position="309"/>
    </location>
</feature>
<evidence type="ECO:0000256" key="1">
    <source>
        <dbReference type="SAM" id="SignalP"/>
    </source>
</evidence>
<feature type="signal peptide" evidence="1">
    <location>
        <begin position="1"/>
        <end position="22"/>
    </location>
</feature>
<organism evidence="3 4">
    <name type="scientific">Mytilus edulis</name>
    <name type="common">Blue mussel</name>
    <dbReference type="NCBI Taxonomy" id="6550"/>
    <lineage>
        <taxon>Eukaryota</taxon>
        <taxon>Metazoa</taxon>
        <taxon>Spiralia</taxon>
        <taxon>Lophotrochozoa</taxon>
        <taxon>Mollusca</taxon>
        <taxon>Bivalvia</taxon>
        <taxon>Autobranchia</taxon>
        <taxon>Pteriomorphia</taxon>
        <taxon>Mytilida</taxon>
        <taxon>Mytiloidea</taxon>
        <taxon>Mytilidae</taxon>
        <taxon>Mytilinae</taxon>
        <taxon>Mytilus</taxon>
    </lineage>
</organism>
<comment type="caution">
    <text evidence="3">The sequence shown here is derived from an EMBL/GenBank/DDBJ whole genome shotgun (WGS) entry which is preliminary data.</text>
</comment>
<evidence type="ECO:0000313" key="3">
    <source>
        <dbReference type="EMBL" id="CAG2224570.1"/>
    </source>
</evidence>
<proteinExistence type="predicted"/>
<reference evidence="3" key="1">
    <citation type="submission" date="2021-03" db="EMBL/GenBank/DDBJ databases">
        <authorList>
            <person name="Bekaert M."/>
        </authorList>
    </citation>
    <scope>NUCLEOTIDE SEQUENCE</scope>
</reference>
<evidence type="ECO:0000313" key="4">
    <source>
        <dbReference type="Proteomes" id="UP000683360"/>
    </source>
</evidence>
<gene>
    <name evidence="3" type="ORF">MEDL_37763</name>
</gene>
<name>A0A8S3SZ54_MYTED</name>
<feature type="domain" description="YHYH" evidence="2">
    <location>
        <begin position="80"/>
        <end position="177"/>
    </location>
</feature>
<protein>
    <recommendedName>
        <fullName evidence="2">YHYH domain-containing protein</fullName>
    </recommendedName>
</protein>
<dbReference type="OrthoDB" id="197925at2759"/>
<evidence type="ECO:0000259" key="2">
    <source>
        <dbReference type="Pfam" id="PF14240"/>
    </source>
</evidence>
<sequence>MPYKSIFTGLLSLVFVIDFINTTGLTSQEIAKFQVSGNYEASVSVDSSNSEYYVISASGIPDHAWEEVNPNTPSNQNYNIKIPKTPTVATTKACVPFGKIGLTRTGVAIYNPLAAGSVNAVEGDSSETFDSCDGHASPDGAYHYHEIPNSCLYNNTVDELIGVAFDGFPIYGPNVSDISDRWINSTDLDSCHGREVSGEYRYHVTEQWPYFLGCYHGTVYDDVVTVTYDCDLSSNDWNQWLYYLCECPEGTGTGTTNTDCHPPPPPGQQCPSSISNVNSYYNSNASLLSPLTSFYSIVLLLSAIILEYM</sequence>
<dbReference type="EMBL" id="CAJPWZ010001808">
    <property type="protein sequence ID" value="CAG2224570.1"/>
    <property type="molecule type" value="Genomic_DNA"/>
</dbReference>
<dbReference type="Proteomes" id="UP000683360">
    <property type="component" value="Unassembled WGS sequence"/>
</dbReference>
<keyword evidence="4" id="KW-1185">Reference proteome</keyword>
<dbReference type="InterPro" id="IPR025924">
    <property type="entry name" value="YHYH_dom"/>
</dbReference>
<accession>A0A8S3SZ54</accession>
<dbReference type="AlphaFoldDB" id="A0A8S3SZ54"/>